<dbReference type="SUPFAM" id="SSF51206">
    <property type="entry name" value="cAMP-binding domain-like"/>
    <property type="match status" value="1"/>
</dbReference>
<dbReference type="AlphaFoldDB" id="A0A078B9G8"/>
<name>A0A078B9G8_STYLE</name>
<gene>
    <name evidence="2" type="primary">Contig17962.g19090</name>
    <name evidence="2" type="ORF">STYLEM_19354</name>
</gene>
<feature type="domain" description="Cyclic nucleotide-binding" evidence="1">
    <location>
        <begin position="246"/>
        <end position="379"/>
    </location>
</feature>
<keyword evidence="3" id="KW-1185">Reference proteome</keyword>
<dbReference type="InterPro" id="IPR018490">
    <property type="entry name" value="cNMP-bd_dom_sf"/>
</dbReference>
<dbReference type="PROSITE" id="PS50042">
    <property type="entry name" value="CNMP_BINDING_3"/>
    <property type="match status" value="1"/>
</dbReference>
<dbReference type="Proteomes" id="UP000039865">
    <property type="component" value="Unassembled WGS sequence"/>
</dbReference>
<dbReference type="Gene3D" id="2.60.120.10">
    <property type="entry name" value="Jelly Rolls"/>
    <property type="match status" value="1"/>
</dbReference>
<proteinExistence type="predicted"/>
<evidence type="ECO:0000313" key="2">
    <source>
        <dbReference type="EMBL" id="CDW90213.1"/>
    </source>
</evidence>
<sequence length="638" mass="75371">MAIGEIFKEIEVVELTLNDDKSIQDNIEIEKFESTLTINDSVYLDFFFVFSGKCQLIFEVTKIFDPNQTDDDIKMMTKEEEERKDQIQILQRLGTRLNKLLIKPYFQTETFEEDQKQSLKKEDEEIMKIVTQYLKDPDNESDKFKAYSTISKNQTISDITINIVRPNYMEYYKKIYDLVTQQLSETPLAKYPRKVNKFDDRLRQIITIEKKSVLLRLPYKKMIRIIKSFWANYNQFADLLYNHVPLLVNYTLKQKQRMIQTFQEENFSPNQPLFLENTQLQYVYLIAQGQIKLTTTSNPYTQKYNKILKLNEKSEKLLLKNSAGLGNLSRTTVENNIGLVQQGQWLGEEFVLMKLPLLYTAIAVSDVKVLKVLVSDFQHKFTPEVHQLMQVKTMEKLDWIRERLETCHKIRKEIQAMDPLTNTFEKTFDHVKNTYPVSNTQTIHNIRKAIMKQSSNNPNLVMFTTSQRIEKIRENEEQSKGEQSFKSHIRQQENIKKLKLKLARALRRTLGKKPDSQHENFKSIIKSDDKLSMSKVVLPDLNKSQSNIINNSLMEGEDMFNISTQRDQQSFTEIKVNVQVNQRPLKQITDFSDYQVAIRNRHNEQFTLDYYHTYYKNKYRKRVDNNQSLVQGQTMDQA</sequence>
<dbReference type="EMBL" id="CCKQ01018260">
    <property type="protein sequence ID" value="CDW90213.1"/>
    <property type="molecule type" value="Genomic_DNA"/>
</dbReference>
<evidence type="ECO:0000259" key="1">
    <source>
        <dbReference type="PROSITE" id="PS50042"/>
    </source>
</evidence>
<dbReference type="InParanoid" id="A0A078B9G8"/>
<protein>
    <recommendedName>
        <fullName evidence="1">Cyclic nucleotide-binding domain-containing protein</fullName>
    </recommendedName>
</protein>
<reference evidence="2 3" key="1">
    <citation type="submission" date="2014-06" db="EMBL/GenBank/DDBJ databases">
        <authorList>
            <person name="Swart Estienne"/>
        </authorList>
    </citation>
    <scope>NUCLEOTIDE SEQUENCE [LARGE SCALE GENOMIC DNA]</scope>
    <source>
        <strain evidence="2 3">130c</strain>
    </source>
</reference>
<evidence type="ECO:0000313" key="3">
    <source>
        <dbReference type="Proteomes" id="UP000039865"/>
    </source>
</evidence>
<organism evidence="2 3">
    <name type="scientific">Stylonychia lemnae</name>
    <name type="common">Ciliate</name>
    <dbReference type="NCBI Taxonomy" id="5949"/>
    <lineage>
        <taxon>Eukaryota</taxon>
        <taxon>Sar</taxon>
        <taxon>Alveolata</taxon>
        <taxon>Ciliophora</taxon>
        <taxon>Intramacronucleata</taxon>
        <taxon>Spirotrichea</taxon>
        <taxon>Stichotrichia</taxon>
        <taxon>Sporadotrichida</taxon>
        <taxon>Oxytrichidae</taxon>
        <taxon>Stylonychinae</taxon>
        <taxon>Stylonychia</taxon>
    </lineage>
</organism>
<dbReference type="InterPro" id="IPR000595">
    <property type="entry name" value="cNMP-bd_dom"/>
</dbReference>
<dbReference type="OrthoDB" id="10556685at2759"/>
<dbReference type="CDD" id="cd00038">
    <property type="entry name" value="CAP_ED"/>
    <property type="match status" value="1"/>
</dbReference>
<dbReference type="InterPro" id="IPR014710">
    <property type="entry name" value="RmlC-like_jellyroll"/>
</dbReference>
<accession>A0A078B9G8</accession>